<dbReference type="InterPro" id="IPR035897">
    <property type="entry name" value="Toll_tir_struct_dom_sf"/>
</dbReference>
<evidence type="ECO:0000256" key="12">
    <source>
        <dbReference type="SAM" id="SignalP"/>
    </source>
</evidence>
<evidence type="ECO:0000256" key="3">
    <source>
        <dbReference type="ARBA" id="ARBA00022614"/>
    </source>
</evidence>
<evidence type="ECO:0000256" key="11">
    <source>
        <dbReference type="SAM" id="Phobius"/>
    </source>
</evidence>
<dbReference type="SUPFAM" id="SSF52058">
    <property type="entry name" value="L domain-like"/>
    <property type="match status" value="1"/>
</dbReference>
<keyword evidence="3" id="KW-0433">Leucine-rich repeat</keyword>
<dbReference type="Gene3D" id="3.80.10.10">
    <property type="entry name" value="Ribonuclease Inhibitor"/>
    <property type="match status" value="3"/>
</dbReference>
<feature type="chain" id="PRO_5042932706" description="TIR domain-containing protein" evidence="12">
    <location>
        <begin position="21"/>
        <end position="850"/>
    </location>
</feature>
<dbReference type="InterPro" id="IPR001611">
    <property type="entry name" value="Leu-rich_rpt"/>
</dbReference>
<dbReference type="GO" id="GO:0005886">
    <property type="term" value="C:plasma membrane"/>
    <property type="evidence" value="ECO:0007669"/>
    <property type="project" value="TreeGrafter"/>
</dbReference>
<comment type="subcellular location">
    <subcellularLocation>
        <location evidence="1">Membrane</location>
        <topology evidence="1">Single-pass membrane protein</topology>
    </subcellularLocation>
</comment>
<name>A0AAN8JR85_PATCE</name>
<dbReference type="PROSITE" id="PS50104">
    <property type="entry name" value="TIR"/>
    <property type="match status" value="1"/>
</dbReference>
<evidence type="ECO:0000256" key="7">
    <source>
        <dbReference type="ARBA" id="ARBA00022989"/>
    </source>
</evidence>
<accession>A0AAN8JR85</accession>
<dbReference type="SUPFAM" id="SSF52047">
    <property type="entry name" value="RNI-like"/>
    <property type="match status" value="1"/>
</dbReference>
<dbReference type="InterPro" id="IPR000157">
    <property type="entry name" value="TIR_dom"/>
</dbReference>
<feature type="signal peptide" evidence="12">
    <location>
        <begin position="1"/>
        <end position="20"/>
    </location>
</feature>
<evidence type="ECO:0000256" key="10">
    <source>
        <dbReference type="ARBA" id="ARBA00023180"/>
    </source>
</evidence>
<keyword evidence="8 11" id="KW-0472">Membrane</keyword>
<organism evidence="14 15">
    <name type="scientific">Patella caerulea</name>
    <name type="common">Rayed Mediterranean limpet</name>
    <dbReference type="NCBI Taxonomy" id="87958"/>
    <lineage>
        <taxon>Eukaryota</taxon>
        <taxon>Metazoa</taxon>
        <taxon>Spiralia</taxon>
        <taxon>Lophotrochozoa</taxon>
        <taxon>Mollusca</taxon>
        <taxon>Gastropoda</taxon>
        <taxon>Patellogastropoda</taxon>
        <taxon>Patelloidea</taxon>
        <taxon>Patellidae</taxon>
        <taxon>Patella</taxon>
    </lineage>
</organism>
<comment type="similarity">
    <text evidence="2">Belongs to the Toll-like receptor family.</text>
</comment>
<dbReference type="InterPro" id="IPR032675">
    <property type="entry name" value="LRR_dom_sf"/>
</dbReference>
<evidence type="ECO:0000256" key="1">
    <source>
        <dbReference type="ARBA" id="ARBA00004167"/>
    </source>
</evidence>
<evidence type="ECO:0000313" key="15">
    <source>
        <dbReference type="Proteomes" id="UP001347796"/>
    </source>
</evidence>
<keyword evidence="10" id="KW-0325">Glycoprotein</keyword>
<comment type="caution">
    <text evidence="14">The sequence shown here is derived from an EMBL/GenBank/DDBJ whole genome shotgun (WGS) entry which is preliminary data.</text>
</comment>
<evidence type="ECO:0000256" key="5">
    <source>
        <dbReference type="ARBA" id="ARBA00022729"/>
    </source>
</evidence>
<keyword evidence="7 11" id="KW-1133">Transmembrane helix</keyword>
<proteinExistence type="inferred from homology"/>
<dbReference type="PANTHER" id="PTHR24365">
    <property type="entry name" value="TOLL-LIKE RECEPTOR"/>
    <property type="match status" value="1"/>
</dbReference>
<sequence length="850" mass="97600">MAPNVMRFYLLLTFLSTAELSRNCICTNDVKYRGLNVDCSHGGFSTVPDNLPRNTSSLYLNNNKIKHLLNNQFVKLTNLKYLNLNLNPISDIHEKAFGNLDQLQELQLIGHNLNYSVKSLPDKVFKSLKSLKRLSIRSNFKYTRNKEHLISQAKILGCLVSLRYLSIDAWIIDNFNWGFSKLHNLQELDLSDTIIDGMTFTCQLPHITNTTFILFTSIPISTINLRKCVLHYIDKDVFVPLASLETIVLSTIIYSDLGVPDLISTLHVFKNRTLKSVTISQSANHYWFYQVPGFPLSLDILSDICIEFLDLSFNRINMVDFSKLLTVPIPPLTKCLRHFNLGGNAIAGKLTHPFAFYLLFPRFANLEYFDLSNQAKFRMNGNMQLGEAPRPFVNTIPFYLPEKLRYLYLDGLPGRLGTLPICKFTGGSNMIYVNISYTRLTFSPKSKIFGLENLQIADFSYNNCRSMNQSFFDTFPNLTTLRLSSVNLDNDYFFNIGKRLFQPLKKLQNLDLTENLLSILPVDIFNDLTELREISISFNNLVSIPDLSTLVNLNYVYLSYNALATVDEQTRSTLDKLNSEKNPIHVSLFGNTFGCTCASSSLLVWFYETRVNLDGRNYSCIDKMGDKTTTRLITNHYRALRLHCLSSTWLTVAVTGISFILVALLTMFVFVKNKLKIKLILLRMIGRYIKPRRREEFLYDVCILYADDVYQWVCHDLRAELELKRGLKLFIRHRDEIPGEDKPVELYNTMNSSWKVLQILTPGFLASEFASTTMSMCLSFITMTTPNRLMLIMDSNMNIPTNIDFFLESVNEENIYRYGINNGGANDPRFWNNIYHGITAANNTTIIQQY</sequence>
<dbReference type="SMART" id="SM00369">
    <property type="entry name" value="LRR_TYP"/>
    <property type="match status" value="6"/>
</dbReference>
<dbReference type="EMBL" id="JAZGQO010000007">
    <property type="protein sequence ID" value="KAK6181146.1"/>
    <property type="molecule type" value="Genomic_DNA"/>
</dbReference>
<evidence type="ECO:0000313" key="14">
    <source>
        <dbReference type="EMBL" id="KAK6181146.1"/>
    </source>
</evidence>
<protein>
    <recommendedName>
        <fullName evidence="13">TIR domain-containing protein</fullName>
    </recommendedName>
</protein>
<keyword evidence="6" id="KW-0677">Repeat</keyword>
<dbReference type="Gene3D" id="3.40.50.10140">
    <property type="entry name" value="Toll/interleukin-1 receptor homology (TIR) domain"/>
    <property type="match status" value="1"/>
</dbReference>
<dbReference type="GO" id="GO:0038023">
    <property type="term" value="F:signaling receptor activity"/>
    <property type="evidence" value="ECO:0007669"/>
    <property type="project" value="TreeGrafter"/>
</dbReference>
<dbReference type="SUPFAM" id="SSF52200">
    <property type="entry name" value="Toll/Interleukin receptor TIR domain"/>
    <property type="match status" value="1"/>
</dbReference>
<reference evidence="14 15" key="1">
    <citation type="submission" date="2024-01" db="EMBL/GenBank/DDBJ databases">
        <title>The genome of the rayed Mediterranean limpet Patella caerulea (Linnaeus, 1758).</title>
        <authorList>
            <person name="Anh-Thu Weber A."/>
            <person name="Halstead-Nussloch G."/>
        </authorList>
    </citation>
    <scope>NUCLEOTIDE SEQUENCE [LARGE SCALE GENOMIC DNA]</scope>
    <source>
        <strain evidence="14">AATW-2023a</strain>
        <tissue evidence="14">Whole specimen</tissue>
    </source>
</reference>
<evidence type="ECO:0000256" key="4">
    <source>
        <dbReference type="ARBA" id="ARBA00022692"/>
    </source>
</evidence>
<evidence type="ECO:0000256" key="6">
    <source>
        <dbReference type="ARBA" id="ARBA00022737"/>
    </source>
</evidence>
<feature type="domain" description="TIR" evidence="13">
    <location>
        <begin position="697"/>
        <end position="838"/>
    </location>
</feature>
<gene>
    <name evidence="14" type="ORF">SNE40_009071</name>
</gene>
<dbReference type="InterPro" id="IPR003591">
    <property type="entry name" value="Leu-rich_rpt_typical-subtyp"/>
</dbReference>
<evidence type="ECO:0000256" key="9">
    <source>
        <dbReference type="ARBA" id="ARBA00023170"/>
    </source>
</evidence>
<feature type="transmembrane region" description="Helical" evidence="11">
    <location>
        <begin position="649"/>
        <end position="671"/>
    </location>
</feature>
<dbReference type="AlphaFoldDB" id="A0AAN8JR85"/>
<keyword evidence="9" id="KW-0675">Receptor</keyword>
<evidence type="ECO:0000256" key="2">
    <source>
        <dbReference type="ARBA" id="ARBA00009634"/>
    </source>
</evidence>
<dbReference type="GO" id="GO:0007165">
    <property type="term" value="P:signal transduction"/>
    <property type="evidence" value="ECO:0007669"/>
    <property type="project" value="InterPro"/>
</dbReference>
<keyword evidence="15" id="KW-1185">Reference proteome</keyword>
<evidence type="ECO:0000256" key="8">
    <source>
        <dbReference type="ARBA" id="ARBA00023136"/>
    </source>
</evidence>
<dbReference type="PROSITE" id="PS51450">
    <property type="entry name" value="LRR"/>
    <property type="match status" value="2"/>
</dbReference>
<dbReference type="PANTHER" id="PTHR24365:SF541">
    <property type="entry name" value="PROTEIN TOLL-RELATED"/>
    <property type="match status" value="1"/>
</dbReference>
<evidence type="ECO:0000259" key="13">
    <source>
        <dbReference type="PROSITE" id="PS50104"/>
    </source>
</evidence>
<dbReference type="Pfam" id="PF13855">
    <property type="entry name" value="LRR_8"/>
    <property type="match status" value="2"/>
</dbReference>
<dbReference type="SMART" id="SM00365">
    <property type="entry name" value="LRR_SD22"/>
    <property type="match status" value="5"/>
</dbReference>
<keyword evidence="4 11" id="KW-0812">Transmembrane</keyword>
<dbReference type="Proteomes" id="UP001347796">
    <property type="component" value="Unassembled WGS sequence"/>
</dbReference>
<keyword evidence="5 12" id="KW-0732">Signal</keyword>